<keyword evidence="2" id="KW-1185">Reference proteome</keyword>
<reference evidence="1 2" key="1">
    <citation type="submission" date="2018-06" db="EMBL/GenBank/DDBJ databases">
        <title>Genomic Encyclopedia of Type Strains, Phase IV (KMG-IV): sequencing the most valuable type-strain genomes for metagenomic binning, comparative biology and taxonomic classification.</title>
        <authorList>
            <person name="Goeker M."/>
        </authorList>
    </citation>
    <scope>NUCLEOTIDE SEQUENCE [LARGE SCALE GENOMIC DNA]</scope>
    <source>
        <strain evidence="1 2">DSM 45479</strain>
    </source>
</reference>
<dbReference type="Proteomes" id="UP000248714">
    <property type="component" value="Unassembled WGS sequence"/>
</dbReference>
<dbReference type="EMBL" id="QLTT01000014">
    <property type="protein sequence ID" value="RAS59449.1"/>
    <property type="molecule type" value="Genomic_DNA"/>
</dbReference>
<name>A0ABX9DYE2_9PSEU</name>
<gene>
    <name evidence="1" type="ORF">C8D87_11461</name>
</gene>
<comment type="caution">
    <text evidence="1">The sequence shown here is derived from an EMBL/GenBank/DDBJ whole genome shotgun (WGS) entry which is preliminary data.</text>
</comment>
<evidence type="ECO:0000313" key="2">
    <source>
        <dbReference type="Proteomes" id="UP000248714"/>
    </source>
</evidence>
<sequence>MTAAARPLRQRLAVAALLVLYLAAAVVDAVRRRVGGRRAPIEKEVL</sequence>
<dbReference type="RefSeq" id="WP_170166777.1">
    <property type="nucleotide sequence ID" value="NZ_QLTT01000014.1"/>
</dbReference>
<protein>
    <submittedName>
        <fullName evidence="1">Uncharacterized protein</fullName>
    </submittedName>
</protein>
<evidence type="ECO:0000313" key="1">
    <source>
        <dbReference type="EMBL" id="RAS59449.1"/>
    </source>
</evidence>
<organism evidence="1 2">
    <name type="scientific">Lentzea atacamensis</name>
    <dbReference type="NCBI Taxonomy" id="531938"/>
    <lineage>
        <taxon>Bacteria</taxon>
        <taxon>Bacillati</taxon>
        <taxon>Actinomycetota</taxon>
        <taxon>Actinomycetes</taxon>
        <taxon>Pseudonocardiales</taxon>
        <taxon>Pseudonocardiaceae</taxon>
        <taxon>Lentzea</taxon>
    </lineage>
</organism>
<accession>A0ABX9DYE2</accession>
<proteinExistence type="predicted"/>